<comment type="catalytic activity">
    <reaction evidence="1">
        <text>ATP + protein L-histidine = ADP + protein N-phospho-L-histidine.</text>
        <dbReference type="EC" id="2.7.13.3"/>
    </reaction>
</comment>
<name>A0AAW6U610_9BACT</name>
<dbReference type="PANTHER" id="PTHR43304">
    <property type="entry name" value="PHYTOCHROME-LIKE PROTEIN CPH1"/>
    <property type="match status" value="1"/>
</dbReference>
<dbReference type="EC" id="2.7.13.3" evidence="2"/>
<feature type="domain" description="PAC" evidence="9">
    <location>
        <begin position="533"/>
        <end position="583"/>
    </location>
</feature>
<dbReference type="RefSeq" id="WP_349246821.1">
    <property type="nucleotide sequence ID" value="NZ_JASCXX010000035.1"/>
</dbReference>
<dbReference type="CDD" id="cd00082">
    <property type="entry name" value="HisKA"/>
    <property type="match status" value="1"/>
</dbReference>
<dbReference type="SUPFAM" id="SSF47384">
    <property type="entry name" value="Homodimeric domain of signal transducing histidine kinase"/>
    <property type="match status" value="1"/>
</dbReference>
<feature type="domain" description="PAS" evidence="8">
    <location>
        <begin position="844"/>
        <end position="886"/>
    </location>
</feature>
<dbReference type="InterPro" id="IPR052162">
    <property type="entry name" value="Sensor_kinase/Photoreceptor"/>
</dbReference>
<dbReference type="SUPFAM" id="SSF55874">
    <property type="entry name" value="ATPase domain of HSP90 chaperone/DNA topoisomerase II/histidine kinase"/>
    <property type="match status" value="1"/>
</dbReference>
<evidence type="ECO:0000256" key="6">
    <source>
        <dbReference type="SAM" id="MobiDB-lite"/>
    </source>
</evidence>
<dbReference type="NCBIfam" id="TIGR00229">
    <property type="entry name" value="sensory_box"/>
    <property type="match status" value="5"/>
</dbReference>
<dbReference type="InterPro" id="IPR035965">
    <property type="entry name" value="PAS-like_dom_sf"/>
</dbReference>
<dbReference type="PROSITE" id="PS50109">
    <property type="entry name" value="HIS_KIN"/>
    <property type="match status" value="1"/>
</dbReference>
<evidence type="ECO:0000313" key="11">
    <source>
        <dbReference type="Proteomes" id="UP001431776"/>
    </source>
</evidence>
<dbReference type="SUPFAM" id="SSF55785">
    <property type="entry name" value="PYP-like sensor domain (PAS domain)"/>
    <property type="match status" value="6"/>
</dbReference>
<sequence length="1240" mass="139683">MTEQGRDIGHGQAGRTLNEEVRSLRTRLTRFERAKGEHDATAELYRAVVDNSAQGLAVIENGHIVFANRNMETLTGYSVEELRAMSVEQVRTLVHPEDQQLVWSRHRDRLAGDDPRNHCDFRVIHRDGTVRWLRLYANRITYRGRDAVQAACVDISDWRQAEERQAHIKKVLLAIRSIDQLIVAETDRQKLTERACANLTETLGYFSAWIALLDKTGQSIAMTAASGFDGDFEAMRGRLERGEFPRCMTESLWEDTTVVVGGPKNDCPECPVAPVHGSRAGLARRLASSGKVYGVLVVSVPGPYAHDLEEQDLFRELADDLGLALHRIEAAEALRDSEARYRRFVETALEGIWAMNPEHETTFVNERMASMLGYAPQQMLGRKVEDFMFEEDLPAHRRRMQSRHEGKGGQYEHRFRRADGREVWTLVSATAIVSEQGQFGGSFAMFTDITERKRAIRALERSEQRYRALFEGSPIGIGLAELDGHVLAANQAMEELLGYSVEQWEHLNLANLYEDPKDRIALIERVQRDGRVRNYPLRLRHKDGRPVDVLLSTSLIQSEGRALLQTMCVDITDRVRAQEELAEASRRLREAVRAGNVGLWDWDLATNRVQYSPEWKRQIGYDEHEITDSFEEWQSRVHPEDLAPTLARVHRAIADGSAEYFTEFRFRHKDGSYRWILAQSSVFCDEAGRPSRVLGSHIDITNQKRIEAALQESEERLRLAHKATNDVVWDWDVVHDAQRWNPAGVSVFGWKDIVEAPQTAGWWVGRVHPEDRQRVDEGFFAVVNDPARNHWQDEYRFRRADGSYAEVLDRGHVLRNDNGEAVRMIGAMLDITERKRAEETLNRQRAELQAIYDHAPVMMCVLDPDRRVLFANRAFTEFTGVSESHLRQGRACGVFGCINAKDDPRGCGFGPACQGCALRRALDVTLRTGVGHRNIEYRATIEHNTSRRDVVLIGATAAIHTGEHTNALLCLEDRTEQEQAEHQARQRELELLHVARLSTLGEMASGLAHELSQPLSAIVNYSTACAQLGAADRPDLQRIVKNIHRITEQAERARDIMVRIRELAQRRRPRLASVDVNRVVANVLDLLSWQIRQKGIDLNSDLDARLPAVRADAVQVEQVLVNLTRNAIEAMEQTPPQHRHLTIRTGSGEGGTVRIEVSDTGVGIPDGSPERIFDAFFTTKADGLGIGLSISRTIVEMHEGTLQAGRNAEGGSTFVVVLPRASKQDGRGPGGSGVGTGSAW</sequence>
<evidence type="ECO:0000256" key="3">
    <source>
        <dbReference type="ARBA" id="ARBA00022553"/>
    </source>
</evidence>
<dbReference type="InterPro" id="IPR001610">
    <property type="entry name" value="PAC"/>
</dbReference>
<dbReference type="InterPro" id="IPR013767">
    <property type="entry name" value="PAS_fold"/>
</dbReference>
<feature type="domain" description="PAS" evidence="8">
    <location>
        <begin position="462"/>
        <end position="528"/>
    </location>
</feature>
<evidence type="ECO:0000259" key="7">
    <source>
        <dbReference type="PROSITE" id="PS50109"/>
    </source>
</evidence>
<feature type="domain" description="PAC" evidence="9">
    <location>
        <begin position="660"/>
        <end position="712"/>
    </location>
</feature>
<dbReference type="Gene3D" id="1.10.287.130">
    <property type="match status" value="1"/>
</dbReference>
<evidence type="ECO:0000256" key="1">
    <source>
        <dbReference type="ARBA" id="ARBA00000085"/>
    </source>
</evidence>
<dbReference type="PROSITE" id="PS50113">
    <property type="entry name" value="PAC"/>
    <property type="match status" value="4"/>
</dbReference>
<dbReference type="InterPro" id="IPR000014">
    <property type="entry name" value="PAS"/>
</dbReference>
<dbReference type="SUPFAM" id="SSF55781">
    <property type="entry name" value="GAF domain-like"/>
    <property type="match status" value="1"/>
</dbReference>
<dbReference type="InterPro" id="IPR003594">
    <property type="entry name" value="HATPase_dom"/>
</dbReference>
<dbReference type="Gene3D" id="3.30.450.40">
    <property type="match status" value="1"/>
</dbReference>
<dbReference type="Pfam" id="PF13426">
    <property type="entry name" value="PAS_9"/>
    <property type="match status" value="1"/>
</dbReference>
<dbReference type="Pfam" id="PF02518">
    <property type="entry name" value="HATPase_c"/>
    <property type="match status" value="1"/>
</dbReference>
<proteinExistence type="predicted"/>
<dbReference type="PANTHER" id="PTHR43304:SF1">
    <property type="entry name" value="PAC DOMAIN-CONTAINING PROTEIN"/>
    <property type="match status" value="1"/>
</dbReference>
<dbReference type="PRINTS" id="PR00344">
    <property type="entry name" value="BCTRLSENSOR"/>
</dbReference>
<dbReference type="InterPro" id="IPR029016">
    <property type="entry name" value="GAF-like_dom_sf"/>
</dbReference>
<feature type="compositionally biased region" description="Gly residues" evidence="6">
    <location>
        <begin position="1227"/>
        <end position="1240"/>
    </location>
</feature>
<keyword evidence="4" id="KW-0808">Transferase</keyword>
<dbReference type="InterPro" id="IPR013655">
    <property type="entry name" value="PAS_fold_3"/>
</dbReference>
<organism evidence="10 11">
    <name type="scientific">Anaerobaca lacustris</name>
    <dbReference type="NCBI Taxonomy" id="3044600"/>
    <lineage>
        <taxon>Bacteria</taxon>
        <taxon>Pseudomonadati</taxon>
        <taxon>Planctomycetota</taxon>
        <taxon>Phycisphaerae</taxon>
        <taxon>Sedimentisphaerales</taxon>
        <taxon>Anaerobacaceae</taxon>
        <taxon>Anaerobaca</taxon>
    </lineage>
</organism>
<evidence type="ECO:0000313" key="10">
    <source>
        <dbReference type="EMBL" id="MDI6451413.1"/>
    </source>
</evidence>
<dbReference type="EMBL" id="JASCXX010000035">
    <property type="protein sequence ID" value="MDI6451413.1"/>
    <property type="molecule type" value="Genomic_DNA"/>
</dbReference>
<dbReference type="Proteomes" id="UP001431776">
    <property type="component" value="Unassembled WGS sequence"/>
</dbReference>
<dbReference type="InterPro" id="IPR004358">
    <property type="entry name" value="Sig_transdc_His_kin-like_C"/>
</dbReference>
<dbReference type="GO" id="GO:0000155">
    <property type="term" value="F:phosphorelay sensor kinase activity"/>
    <property type="evidence" value="ECO:0007669"/>
    <property type="project" value="InterPro"/>
</dbReference>
<evidence type="ECO:0000256" key="2">
    <source>
        <dbReference type="ARBA" id="ARBA00012438"/>
    </source>
</evidence>
<gene>
    <name evidence="10" type="ORF">QJ522_20290</name>
</gene>
<dbReference type="Gene3D" id="3.30.450.20">
    <property type="entry name" value="PAS domain"/>
    <property type="match status" value="6"/>
</dbReference>
<feature type="domain" description="PAS" evidence="8">
    <location>
        <begin position="60"/>
        <end position="113"/>
    </location>
</feature>
<evidence type="ECO:0000256" key="4">
    <source>
        <dbReference type="ARBA" id="ARBA00022679"/>
    </source>
</evidence>
<dbReference type="InterPro" id="IPR036890">
    <property type="entry name" value="HATPase_C_sf"/>
</dbReference>
<feature type="domain" description="PAC" evidence="9">
    <location>
        <begin position="791"/>
        <end position="843"/>
    </location>
</feature>
<dbReference type="InterPro" id="IPR036097">
    <property type="entry name" value="HisK_dim/P_sf"/>
</dbReference>
<dbReference type="GO" id="GO:0006355">
    <property type="term" value="P:regulation of DNA-templated transcription"/>
    <property type="evidence" value="ECO:0007669"/>
    <property type="project" value="InterPro"/>
</dbReference>
<dbReference type="Pfam" id="PF13188">
    <property type="entry name" value="PAS_8"/>
    <property type="match status" value="1"/>
</dbReference>
<dbReference type="Pfam" id="PF08447">
    <property type="entry name" value="PAS_3"/>
    <property type="match status" value="3"/>
</dbReference>
<comment type="caution">
    <text evidence="10">The sequence shown here is derived from an EMBL/GenBank/DDBJ whole genome shotgun (WGS) entry which is preliminary data.</text>
</comment>
<feature type="domain" description="PAS" evidence="8">
    <location>
        <begin position="337"/>
        <end position="407"/>
    </location>
</feature>
<dbReference type="Pfam" id="PF00512">
    <property type="entry name" value="HisKA"/>
    <property type="match status" value="1"/>
</dbReference>
<feature type="domain" description="PAC" evidence="9">
    <location>
        <begin position="409"/>
        <end position="461"/>
    </location>
</feature>
<dbReference type="InterPro" id="IPR005467">
    <property type="entry name" value="His_kinase_dom"/>
</dbReference>
<dbReference type="Gene3D" id="3.30.565.10">
    <property type="entry name" value="Histidine kinase-like ATPase, C-terminal domain"/>
    <property type="match status" value="1"/>
</dbReference>
<dbReference type="Pfam" id="PF00989">
    <property type="entry name" value="PAS"/>
    <property type="match status" value="1"/>
</dbReference>
<reference evidence="10" key="1">
    <citation type="submission" date="2023-05" db="EMBL/GenBank/DDBJ databases">
        <title>Anaerotaeda fermentans gen. nov., sp. nov., a novel anaerobic planctomycete of the new family within the order Sedimentisphaerales isolated from Taman Peninsula, Russia.</title>
        <authorList>
            <person name="Khomyakova M.A."/>
            <person name="Merkel A.Y."/>
            <person name="Slobodkin A.I."/>
        </authorList>
    </citation>
    <scope>NUCLEOTIDE SEQUENCE</scope>
    <source>
        <strain evidence="10">M17dextr</strain>
    </source>
</reference>
<keyword evidence="11" id="KW-1185">Reference proteome</keyword>
<keyword evidence="5" id="KW-0418">Kinase</keyword>
<evidence type="ECO:0000259" key="8">
    <source>
        <dbReference type="PROSITE" id="PS50112"/>
    </source>
</evidence>
<protein>
    <recommendedName>
        <fullName evidence="2">histidine kinase</fullName>
        <ecNumber evidence="2">2.7.13.3</ecNumber>
    </recommendedName>
</protein>
<evidence type="ECO:0000256" key="5">
    <source>
        <dbReference type="ARBA" id="ARBA00022777"/>
    </source>
</evidence>
<dbReference type="SMART" id="SM00387">
    <property type="entry name" value="HATPase_c"/>
    <property type="match status" value="1"/>
</dbReference>
<feature type="domain" description="PAS" evidence="8">
    <location>
        <begin position="584"/>
        <end position="656"/>
    </location>
</feature>
<feature type="region of interest" description="Disordered" evidence="6">
    <location>
        <begin position="1220"/>
        <end position="1240"/>
    </location>
</feature>
<dbReference type="CDD" id="cd00130">
    <property type="entry name" value="PAS"/>
    <property type="match status" value="5"/>
</dbReference>
<dbReference type="AlphaFoldDB" id="A0AAW6U610"/>
<keyword evidence="3" id="KW-0597">Phosphoprotein</keyword>
<feature type="domain" description="Histidine kinase" evidence="7">
    <location>
        <begin position="1006"/>
        <end position="1222"/>
    </location>
</feature>
<dbReference type="SMART" id="SM00388">
    <property type="entry name" value="HisKA"/>
    <property type="match status" value="1"/>
</dbReference>
<accession>A0AAW6U610</accession>
<evidence type="ECO:0000259" key="9">
    <source>
        <dbReference type="PROSITE" id="PS50113"/>
    </source>
</evidence>
<dbReference type="PROSITE" id="PS50112">
    <property type="entry name" value="PAS"/>
    <property type="match status" value="5"/>
</dbReference>
<dbReference type="SMART" id="SM00091">
    <property type="entry name" value="PAS"/>
    <property type="match status" value="6"/>
</dbReference>
<dbReference type="InterPro" id="IPR003661">
    <property type="entry name" value="HisK_dim/P_dom"/>
</dbReference>
<dbReference type="Gene3D" id="2.10.70.100">
    <property type="match status" value="1"/>
</dbReference>
<dbReference type="SMART" id="SM00086">
    <property type="entry name" value="PAC"/>
    <property type="match status" value="5"/>
</dbReference>
<dbReference type="InterPro" id="IPR000700">
    <property type="entry name" value="PAS-assoc_C"/>
</dbReference>